<dbReference type="EMBL" id="SKBM01000019">
    <property type="protein sequence ID" value="TCZ57267.1"/>
    <property type="molecule type" value="Genomic_DNA"/>
</dbReference>
<feature type="compositionally biased region" description="Polar residues" evidence="1">
    <location>
        <begin position="1"/>
        <end position="11"/>
    </location>
</feature>
<proteinExistence type="predicted"/>
<evidence type="ECO:0000313" key="3">
    <source>
        <dbReference type="Proteomes" id="UP000295023"/>
    </source>
</evidence>
<dbReference type="Pfam" id="PF04390">
    <property type="entry name" value="LptE"/>
    <property type="match status" value="1"/>
</dbReference>
<sequence>MSPAGSSTSLSEADHRSEGRPGGVALPAHRQAGASRRGVLGAAGLLGLSGCGFRPLYAPGGVAAGQPELVQELAAVRVGPVFDRTGQLLRRNLQRRLEDTQPGTAARYQLNVTYVPGVEVLGYRQDGTISRIRYTFTGAWDLATIGVPPQPIARSTIPYRAIDSFNIPDLQFFSGDSARDAMEARAMEQMAEEITRQLALTFRRRQQTASAG</sequence>
<accession>A0A4R4DD40</accession>
<evidence type="ECO:0000313" key="2">
    <source>
        <dbReference type="EMBL" id="TCZ57267.1"/>
    </source>
</evidence>
<dbReference type="GO" id="GO:0019867">
    <property type="term" value="C:outer membrane"/>
    <property type="evidence" value="ECO:0007669"/>
    <property type="project" value="InterPro"/>
</dbReference>
<dbReference type="AlphaFoldDB" id="A0A4R4DD40"/>
<comment type="caution">
    <text evidence="2">The sequence shown here is derived from an EMBL/GenBank/DDBJ whole genome shotgun (WGS) entry which is preliminary data.</text>
</comment>
<evidence type="ECO:0008006" key="4">
    <source>
        <dbReference type="Google" id="ProtNLM"/>
    </source>
</evidence>
<reference evidence="2 3" key="1">
    <citation type="submission" date="2019-03" db="EMBL/GenBank/DDBJ databases">
        <title>Paracraurococcus aquatilis NE82 genome sequence.</title>
        <authorList>
            <person name="Zhao Y."/>
            <person name="Du Z."/>
        </authorList>
    </citation>
    <scope>NUCLEOTIDE SEQUENCE [LARGE SCALE GENOMIC DNA]</scope>
    <source>
        <strain evidence="2 3">NE82</strain>
    </source>
</reference>
<dbReference type="InterPro" id="IPR007485">
    <property type="entry name" value="LPS_assembly_LptE"/>
</dbReference>
<evidence type="ECO:0000256" key="1">
    <source>
        <dbReference type="SAM" id="MobiDB-lite"/>
    </source>
</evidence>
<keyword evidence="3" id="KW-1185">Reference proteome</keyword>
<dbReference type="OrthoDB" id="8480109at2"/>
<gene>
    <name evidence="2" type="ORF">EXY23_18195</name>
</gene>
<dbReference type="Gene3D" id="3.30.160.150">
    <property type="entry name" value="Lipoprotein like domain"/>
    <property type="match status" value="1"/>
</dbReference>
<protein>
    <recommendedName>
        <fullName evidence="4">LPS-assembly lipoprotein</fullName>
    </recommendedName>
</protein>
<dbReference type="Proteomes" id="UP000295023">
    <property type="component" value="Unassembled WGS sequence"/>
</dbReference>
<name>A0A4R4DD40_9PROT</name>
<feature type="region of interest" description="Disordered" evidence="1">
    <location>
        <begin position="1"/>
        <end position="26"/>
    </location>
</feature>
<organism evidence="2 3">
    <name type="scientific">Roseicella aquatilis</name>
    <dbReference type="NCBI Taxonomy" id="2527868"/>
    <lineage>
        <taxon>Bacteria</taxon>
        <taxon>Pseudomonadati</taxon>
        <taxon>Pseudomonadota</taxon>
        <taxon>Alphaproteobacteria</taxon>
        <taxon>Acetobacterales</taxon>
        <taxon>Roseomonadaceae</taxon>
        <taxon>Roseicella</taxon>
    </lineage>
</organism>
<dbReference type="GO" id="GO:0043165">
    <property type="term" value="P:Gram-negative-bacterium-type cell outer membrane assembly"/>
    <property type="evidence" value="ECO:0007669"/>
    <property type="project" value="InterPro"/>
</dbReference>